<comment type="subcellular location">
    <subcellularLocation>
        <location evidence="1">Membrane</location>
        <topology evidence="1">Lipid-anchor</topology>
    </subcellularLocation>
</comment>
<name>A0AAW0TD04_SCYPA</name>
<proteinExistence type="inferred from homology"/>
<dbReference type="AlphaFoldDB" id="A0AAW0TD04"/>
<dbReference type="Pfam" id="PF07159">
    <property type="entry name" value="CYRIA-B_Rac1-bd"/>
    <property type="match status" value="1"/>
</dbReference>
<dbReference type="EMBL" id="JARAKH010000034">
    <property type="protein sequence ID" value="KAK8384765.1"/>
    <property type="molecule type" value="Genomic_DNA"/>
</dbReference>
<dbReference type="GO" id="GO:0031267">
    <property type="term" value="F:small GTPase binding"/>
    <property type="evidence" value="ECO:0007669"/>
    <property type="project" value="InterPro"/>
</dbReference>
<evidence type="ECO:0000256" key="2">
    <source>
        <dbReference type="ARBA" id="ARBA00005778"/>
    </source>
</evidence>
<feature type="domain" description="CYRIA/CYRIB Rac1 binding" evidence="5">
    <location>
        <begin position="52"/>
        <end position="362"/>
    </location>
</feature>
<dbReference type="PANTHER" id="PTHR12422">
    <property type="entry name" value="GH09096P"/>
    <property type="match status" value="1"/>
</dbReference>
<evidence type="ECO:0000313" key="6">
    <source>
        <dbReference type="EMBL" id="KAK8384765.1"/>
    </source>
</evidence>
<evidence type="ECO:0000256" key="4">
    <source>
        <dbReference type="ARBA" id="ARBA00023288"/>
    </source>
</evidence>
<evidence type="ECO:0000259" key="5">
    <source>
        <dbReference type="Pfam" id="PF07159"/>
    </source>
</evidence>
<evidence type="ECO:0000256" key="1">
    <source>
        <dbReference type="ARBA" id="ARBA00004635"/>
    </source>
</evidence>
<sequence>MTLVEKLARDSLIYGAVSELRRAEKSWTIGRRNSSIFTPPSILPGDVEWKYDVFLDFENAEPSAQERHLYEDVAAVLRGSHAVISDLQQYKGAAKEIREAISDPADDCQRKAWEIVTPLVQKLKQFYLFSNDIEMIVPRILAELCGPEMTPTAHLENQQALVKQFAEILEFTLKFDELKMTTPAIQNDFSYYRRIIMRTRIEQNGSSGTVANNGMEETLCIDHQLGNKMSLFYANSTPMLKILSEATSKFVTEHKEIPLANTTETLSTMARVCQRMLENPELIARFRREETHLFILRVMVALIILYDHVHPTGAFARASTIDVKGCVKVLKDQPASSSENLLNALRYTTKHLNDDSTPKHIRSLLAL</sequence>
<organism evidence="6 7">
    <name type="scientific">Scylla paramamosain</name>
    <name type="common">Mud crab</name>
    <dbReference type="NCBI Taxonomy" id="85552"/>
    <lineage>
        <taxon>Eukaryota</taxon>
        <taxon>Metazoa</taxon>
        <taxon>Ecdysozoa</taxon>
        <taxon>Arthropoda</taxon>
        <taxon>Crustacea</taxon>
        <taxon>Multicrustacea</taxon>
        <taxon>Malacostraca</taxon>
        <taxon>Eumalacostraca</taxon>
        <taxon>Eucarida</taxon>
        <taxon>Decapoda</taxon>
        <taxon>Pleocyemata</taxon>
        <taxon>Brachyura</taxon>
        <taxon>Eubrachyura</taxon>
        <taxon>Portunoidea</taxon>
        <taxon>Portunidae</taxon>
        <taxon>Portuninae</taxon>
        <taxon>Scylla</taxon>
    </lineage>
</organism>
<accession>A0AAW0TD04</accession>
<gene>
    <name evidence="6" type="ORF">O3P69_014367</name>
</gene>
<protein>
    <recommendedName>
        <fullName evidence="5">CYRIA/CYRIB Rac1 binding domain-containing protein</fullName>
    </recommendedName>
</protein>
<keyword evidence="7" id="KW-1185">Reference proteome</keyword>
<keyword evidence="4" id="KW-0449">Lipoprotein</keyword>
<evidence type="ECO:0000313" key="7">
    <source>
        <dbReference type="Proteomes" id="UP001487740"/>
    </source>
</evidence>
<comment type="caution">
    <text evidence="6">The sequence shown here is derived from an EMBL/GenBank/DDBJ whole genome shotgun (WGS) entry which is preliminary data.</text>
</comment>
<dbReference type="InterPro" id="IPR009828">
    <property type="entry name" value="CYRIA/CYRIB_Rac1-bd"/>
</dbReference>
<comment type="similarity">
    <text evidence="2">Belongs to the CYRI family.</text>
</comment>
<dbReference type="Proteomes" id="UP001487740">
    <property type="component" value="Unassembled WGS sequence"/>
</dbReference>
<dbReference type="InterPro" id="IPR039789">
    <property type="entry name" value="CYRI"/>
</dbReference>
<keyword evidence="3" id="KW-0472">Membrane</keyword>
<dbReference type="GO" id="GO:0030833">
    <property type="term" value="P:regulation of actin filament polymerization"/>
    <property type="evidence" value="ECO:0007669"/>
    <property type="project" value="InterPro"/>
</dbReference>
<evidence type="ECO:0000256" key="3">
    <source>
        <dbReference type="ARBA" id="ARBA00023136"/>
    </source>
</evidence>
<dbReference type="GO" id="GO:0016020">
    <property type="term" value="C:membrane"/>
    <property type="evidence" value="ECO:0007669"/>
    <property type="project" value="UniProtKB-SubCell"/>
</dbReference>
<reference evidence="6 7" key="1">
    <citation type="submission" date="2023-03" db="EMBL/GenBank/DDBJ databases">
        <title>High-quality genome of Scylla paramamosain provides insights in environmental adaptation.</title>
        <authorList>
            <person name="Zhang L."/>
        </authorList>
    </citation>
    <scope>NUCLEOTIDE SEQUENCE [LARGE SCALE GENOMIC DNA]</scope>
    <source>
        <strain evidence="6">LZ_2023a</strain>
        <tissue evidence="6">Muscle</tissue>
    </source>
</reference>